<reference evidence="2" key="2">
    <citation type="submission" date="2020-09" db="EMBL/GenBank/DDBJ databases">
        <authorList>
            <person name="Sun Q."/>
            <person name="Kim S."/>
        </authorList>
    </citation>
    <scope>NUCLEOTIDE SEQUENCE</scope>
    <source>
        <strain evidence="2">KCTC 23714</strain>
    </source>
</reference>
<gene>
    <name evidence="2" type="ORF">GCM10011452_09280</name>
</gene>
<evidence type="ECO:0000313" key="2">
    <source>
        <dbReference type="EMBL" id="GGW24027.1"/>
    </source>
</evidence>
<dbReference type="InterPro" id="IPR006944">
    <property type="entry name" value="Phage/GTA_portal"/>
</dbReference>
<keyword evidence="3" id="KW-1185">Reference proteome</keyword>
<feature type="compositionally biased region" description="Basic and acidic residues" evidence="1">
    <location>
        <begin position="423"/>
        <end position="432"/>
    </location>
</feature>
<accession>A0A918MID4</accession>
<organism evidence="2 3">
    <name type="scientific">Gemmobacter lanyuensis</name>
    <dbReference type="NCBI Taxonomy" id="1054497"/>
    <lineage>
        <taxon>Bacteria</taxon>
        <taxon>Pseudomonadati</taxon>
        <taxon>Pseudomonadota</taxon>
        <taxon>Alphaproteobacteria</taxon>
        <taxon>Rhodobacterales</taxon>
        <taxon>Paracoccaceae</taxon>
        <taxon>Gemmobacter</taxon>
    </lineage>
</organism>
<dbReference type="Proteomes" id="UP000628984">
    <property type="component" value="Unassembled WGS sequence"/>
</dbReference>
<evidence type="ECO:0000256" key="1">
    <source>
        <dbReference type="SAM" id="MobiDB-lite"/>
    </source>
</evidence>
<dbReference type="InterPro" id="IPR006427">
    <property type="entry name" value="Portal_HK97"/>
</dbReference>
<comment type="caution">
    <text evidence="2">The sequence shown here is derived from an EMBL/GenBank/DDBJ whole genome shotgun (WGS) entry which is preliminary data.</text>
</comment>
<dbReference type="Gene3D" id="3.40.140.120">
    <property type="match status" value="1"/>
</dbReference>
<protein>
    <submittedName>
        <fullName evidence="2">Portal protein</fullName>
    </submittedName>
</protein>
<dbReference type="EMBL" id="BMYQ01000001">
    <property type="protein sequence ID" value="GGW24027.1"/>
    <property type="molecule type" value="Genomic_DNA"/>
</dbReference>
<feature type="region of interest" description="Disordered" evidence="1">
    <location>
        <begin position="392"/>
        <end position="432"/>
    </location>
</feature>
<sequence length="432" mass="47952">MGIFSFLKAGAGASAAAPMRVEPPVVASAAPVESESQWRGFTPVGGVSKAGVRVDERAALSLPATLQALRVISGVFAMAPLHLYSRSSVGRQRMDGVPAEVLLASRPNGFQTPFDLFELLMADLLLAGNFYAYVSRNMRGDPVALTRLEPQTVLVAKFFDRAEGTILFYDATLPDGSRERFPARDIWHVRGMSRDGLVGLNPVQYSREALGGAIATADHSNRFWNKGGRPSTVLTTTQKVSPEDKMRIRSDWDRIHSGPDGSAIAVLDQDLKSAFLTHNLKDSQFLETRQFQVVDLARIWGVPPHLIFELSKATFSNIEHQSLEFLTYHLGPHFTRVAQAATRQFAPEGMYFEHVTDALVRGDLKSRMEAYWLQRQMGIVNANELRRRENENNIPGEAGTEYWRPSNMALAGRPMPEPQELQQSREDADNAE</sequence>
<reference evidence="2" key="1">
    <citation type="journal article" date="2014" name="Int. J. Syst. Evol. Microbiol.">
        <title>Complete genome sequence of Corynebacterium casei LMG S-19264T (=DSM 44701T), isolated from a smear-ripened cheese.</title>
        <authorList>
            <consortium name="US DOE Joint Genome Institute (JGI-PGF)"/>
            <person name="Walter F."/>
            <person name="Albersmeier A."/>
            <person name="Kalinowski J."/>
            <person name="Ruckert C."/>
        </authorList>
    </citation>
    <scope>NUCLEOTIDE SEQUENCE</scope>
    <source>
        <strain evidence="2">KCTC 23714</strain>
    </source>
</reference>
<dbReference type="NCBIfam" id="TIGR01537">
    <property type="entry name" value="portal_HK97"/>
    <property type="match status" value="1"/>
</dbReference>
<dbReference type="Pfam" id="PF04860">
    <property type="entry name" value="Phage_portal"/>
    <property type="match status" value="1"/>
</dbReference>
<proteinExistence type="predicted"/>
<dbReference type="Gene3D" id="1.20.1270.210">
    <property type="match status" value="1"/>
</dbReference>
<dbReference type="RefSeq" id="WP_189632617.1">
    <property type="nucleotide sequence ID" value="NZ_BMYQ01000001.1"/>
</dbReference>
<dbReference type="Gene3D" id="3.30.1120.70">
    <property type="match status" value="1"/>
</dbReference>
<evidence type="ECO:0000313" key="3">
    <source>
        <dbReference type="Proteomes" id="UP000628984"/>
    </source>
</evidence>
<name>A0A918MID4_9RHOB</name>
<dbReference type="AlphaFoldDB" id="A0A918MID4"/>